<evidence type="ECO:0000313" key="6">
    <source>
        <dbReference type="Proteomes" id="UP000234667"/>
    </source>
</evidence>
<protein>
    <recommendedName>
        <fullName evidence="4">4Fe-4S Mo/W bis-MGD-type domain-containing protein</fullName>
    </recommendedName>
</protein>
<evidence type="ECO:0000256" key="1">
    <source>
        <dbReference type="ARBA" id="ARBA00022723"/>
    </source>
</evidence>
<dbReference type="EMBL" id="PIDR01002214">
    <property type="protein sequence ID" value="PLO53647.1"/>
    <property type="molecule type" value="Genomic_DNA"/>
</dbReference>
<keyword evidence="1" id="KW-0479">Metal-binding</keyword>
<gene>
    <name evidence="5" type="ORF">CWN49_36670</name>
</gene>
<dbReference type="GO" id="GO:0046872">
    <property type="term" value="F:metal ion binding"/>
    <property type="evidence" value="ECO:0007669"/>
    <property type="project" value="UniProtKB-KW"/>
</dbReference>
<reference evidence="5 6" key="1">
    <citation type="submission" date="2017-11" db="EMBL/GenBank/DDBJ databases">
        <authorList>
            <person name="Han C.G."/>
        </authorList>
    </citation>
    <scope>NUCLEOTIDE SEQUENCE [LARGE SCALE GENOMIC DNA]</scope>
    <source>
        <strain evidence="5 6">A10</strain>
    </source>
</reference>
<evidence type="ECO:0000259" key="4">
    <source>
        <dbReference type="PROSITE" id="PS51669"/>
    </source>
</evidence>
<dbReference type="Proteomes" id="UP000234667">
    <property type="component" value="Unassembled WGS sequence"/>
</dbReference>
<dbReference type="GO" id="GO:0051536">
    <property type="term" value="F:iron-sulfur cluster binding"/>
    <property type="evidence" value="ECO:0007669"/>
    <property type="project" value="UniProtKB-KW"/>
</dbReference>
<sequence>MANLTRRQWLKVGLAAGGLASFALSYREVAKRAIDGLLSGTSGKVTRDRIFANALIPEANANTGWLQNPRQVISMTQCFGCWTQCGVRVRVDSEKDRVLR</sequence>
<dbReference type="PROSITE" id="PS51669">
    <property type="entry name" value="4FE4S_MOW_BIS_MGD"/>
    <property type="match status" value="1"/>
</dbReference>
<dbReference type="GO" id="GO:0016491">
    <property type="term" value="F:oxidoreductase activity"/>
    <property type="evidence" value="ECO:0007669"/>
    <property type="project" value="InterPro"/>
</dbReference>
<comment type="caution">
    <text evidence="5">The sequence shown here is derived from an EMBL/GenBank/DDBJ whole genome shotgun (WGS) entry which is preliminary data.</text>
</comment>
<reference evidence="5 6" key="2">
    <citation type="submission" date="2018-01" db="EMBL/GenBank/DDBJ databases">
        <title>Genomic study of Klebsiella pneumoniae.</title>
        <authorList>
            <person name="Yang Y."/>
            <person name="Bicalho R."/>
        </authorList>
    </citation>
    <scope>NUCLEOTIDE SEQUENCE [LARGE SCALE GENOMIC DNA]</scope>
    <source>
        <strain evidence="5 6">A10</strain>
    </source>
</reference>
<dbReference type="PROSITE" id="PS51318">
    <property type="entry name" value="TAT"/>
    <property type="match status" value="1"/>
</dbReference>
<accession>A0A2J5NJC1</accession>
<feature type="domain" description="4Fe-4S Mo/W bis-MGD-type" evidence="4">
    <location>
        <begin position="71"/>
        <end position="100"/>
    </location>
</feature>
<proteinExistence type="predicted"/>
<dbReference type="AlphaFoldDB" id="A0A2J5NJC1"/>
<feature type="non-terminal residue" evidence="5">
    <location>
        <position position="100"/>
    </location>
</feature>
<evidence type="ECO:0000256" key="2">
    <source>
        <dbReference type="ARBA" id="ARBA00023004"/>
    </source>
</evidence>
<dbReference type="InterPro" id="IPR006963">
    <property type="entry name" value="Mopterin_OxRdtase_4Fe-4S_dom"/>
</dbReference>
<keyword evidence="2" id="KW-0408">Iron</keyword>
<organism evidence="5 6">
    <name type="scientific">Klebsiella michiganensis</name>
    <dbReference type="NCBI Taxonomy" id="1134687"/>
    <lineage>
        <taxon>Bacteria</taxon>
        <taxon>Pseudomonadati</taxon>
        <taxon>Pseudomonadota</taxon>
        <taxon>Gammaproteobacteria</taxon>
        <taxon>Enterobacterales</taxon>
        <taxon>Enterobacteriaceae</taxon>
        <taxon>Klebsiella/Raoultella group</taxon>
        <taxon>Klebsiella</taxon>
    </lineage>
</organism>
<evidence type="ECO:0000313" key="5">
    <source>
        <dbReference type="EMBL" id="PLO53647.1"/>
    </source>
</evidence>
<keyword evidence="3" id="KW-0411">Iron-sulfur</keyword>
<name>A0A2J5NJC1_9ENTR</name>
<dbReference type="InterPro" id="IPR006311">
    <property type="entry name" value="TAT_signal"/>
</dbReference>
<evidence type="ECO:0000256" key="3">
    <source>
        <dbReference type="ARBA" id="ARBA00023014"/>
    </source>
</evidence>